<evidence type="ECO:0000313" key="2">
    <source>
        <dbReference type="RefSeq" id="XP_019100906.1"/>
    </source>
</evidence>
<name>A0ABM1RPG8_CAMSA</name>
<dbReference type="PANTHER" id="PTHR33116:SF80">
    <property type="entry name" value="REVERSE TRANSCRIPTASE ZINC-BINDING DOMAIN-CONTAINING PROTEIN"/>
    <property type="match status" value="1"/>
</dbReference>
<evidence type="ECO:0000313" key="1">
    <source>
        <dbReference type="Proteomes" id="UP000694864"/>
    </source>
</evidence>
<sequence>MELLSNMLSHKFASGKIGYHPLGINPVVSHLAFADDLMIFFDGSATSLQEIASLLEEFKLLSGLSMNRDKSTLFVAGVPENLRAQMQQQGFSIGSFPVRYLGMPLLHRKPRKNDYSPLLDNIRARFNSWASKALSFAGRLQLITVGCLRAIESMCNAYLWSGDVQKRTSAKVAWKTAHMVKSSNYWTKEIGQGASWMWKNLISLKPQVKALLGCKVRDENTVSYWFDNWSQLGPLIDFVGEDGPRLMGIPRDANVAQGTGSLGWRLPSARTRQHLLQTVRAVLASMEPPSSASGQDLYSWDQWETERILSTQRLHGKLCIPRLLPKPGIKRFSLRVEYQNTTSHFGLLT</sequence>
<gene>
    <name evidence="2" type="primary">LOC109132897</name>
</gene>
<reference evidence="1" key="1">
    <citation type="journal article" date="2014" name="Nat. Commun.">
        <title>The emerging biofuel crop Camelina sativa retains a highly undifferentiated hexaploid genome structure.</title>
        <authorList>
            <person name="Kagale S."/>
            <person name="Koh C."/>
            <person name="Nixon J."/>
            <person name="Bollina V."/>
            <person name="Clarke W.E."/>
            <person name="Tuteja R."/>
            <person name="Spillane C."/>
            <person name="Robinson S.J."/>
            <person name="Links M.G."/>
            <person name="Clarke C."/>
            <person name="Higgins E.E."/>
            <person name="Huebert T."/>
            <person name="Sharpe A.G."/>
            <person name="Parkin I.A."/>
        </authorList>
    </citation>
    <scope>NUCLEOTIDE SEQUENCE [LARGE SCALE GENOMIC DNA]</scope>
    <source>
        <strain evidence="1">cv. DH55</strain>
    </source>
</reference>
<keyword evidence="1" id="KW-1185">Reference proteome</keyword>
<dbReference type="RefSeq" id="XP_019100906.1">
    <property type="nucleotide sequence ID" value="XM_019245361.1"/>
</dbReference>
<protein>
    <submittedName>
        <fullName evidence="2">Uncharacterized protein LOC109132897</fullName>
    </submittedName>
</protein>
<dbReference type="GeneID" id="109132897"/>
<organism evidence="1 2">
    <name type="scientific">Camelina sativa</name>
    <name type="common">False flax</name>
    <name type="synonym">Myagrum sativum</name>
    <dbReference type="NCBI Taxonomy" id="90675"/>
    <lineage>
        <taxon>Eukaryota</taxon>
        <taxon>Viridiplantae</taxon>
        <taxon>Streptophyta</taxon>
        <taxon>Embryophyta</taxon>
        <taxon>Tracheophyta</taxon>
        <taxon>Spermatophyta</taxon>
        <taxon>Magnoliopsida</taxon>
        <taxon>eudicotyledons</taxon>
        <taxon>Gunneridae</taxon>
        <taxon>Pentapetalae</taxon>
        <taxon>rosids</taxon>
        <taxon>malvids</taxon>
        <taxon>Brassicales</taxon>
        <taxon>Brassicaceae</taxon>
        <taxon>Camelineae</taxon>
        <taxon>Camelina</taxon>
    </lineage>
</organism>
<dbReference type="Proteomes" id="UP000694864">
    <property type="component" value="Chromosome 5"/>
</dbReference>
<dbReference type="PANTHER" id="PTHR33116">
    <property type="entry name" value="REVERSE TRANSCRIPTASE ZINC-BINDING DOMAIN-CONTAINING PROTEIN-RELATED-RELATED"/>
    <property type="match status" value="1"/>
</dbReference>
<reference evidence="2" key="2">
    <citation type="submission" date="2025-08" db="UniProtKB">
        <authorList>
            <consortium name="RefSeq"/>
        </authorList>
    </citation>
    <scope>IDENTIFICATION</scope>
    <source>
        <tissue evidence="2">Leaf</tissue>
    </source>
</reference>
<accession>A0ABM1RPG8</accession>
<proteinExistence type="predicted"/>